<reference evidence="1" key="1">
    <citation type="journal article" date="2020" name="New Phytol.">
        <title>Comparative genomics reveals dynamic genome evolution in host specialist ectomycorrhizal fungi.</title>
        <authorList>
            <person name="Lofgren L.A."/>
            <person name="Nguyen N.H."/>
            <person name="Vilgalys R."/>
            <person name="Ruytinx J."/>
            <person name="Liao H.L."/>
            <person name="Branco S."/>
            <person name="Kuo A."/>
            <person name="LaButti K."/>
            <person name="Lipzen A."/>
            <person name="Andreopoulos W."/>
            <person name="Pangilinan J."/>
            <person name="Riley R."/>
            <person name="Hundley H."/>
            <person name="Na H."/>
            <person name="Barry K."/>
            <person name="Grigoriev I.V."/>
            <person name="Stajich J.E."/>
            <person name="Kennedy P.G."/>
        </authorList>
    </citation>
    <scope>NUCLEOTIDE SEQUENCE</scope>
    <source>
        <strain evidence="1">FC203</strain>
    </source>
</reference>
<proteinExistence type="predicted"/>
<protein>
    <submittedName>
        <fullName evidence="1">Uncharacterized protein</fullName>
    </submittedName>
</protein>
<accession>A0AAD4DP25</accession>
<gene>
    <name evidence="1" type="ORF">F5891DRAFT_988530</name>
</gene>
<evidence type="ECO:0000313" key="1">
    <source>
        <dbReference type="EMBL" id="KAG1886931.1"/>
    </source>
</evidence>
<dbReference type="GeneID" id="64672309"/>
<evidence type="ECO:0000313" key="2">
    <source>
        <dbReference type="Proteomes" id="UP001195769"/>
    </source>
</evidence>
<dbReference type="AlphaFoldDB" id="A0AAD4DP25"/>
<comment type="caution">
    <text evidence="1">The sequence shown here is derived from an EMBL/GenBank/DDBJ whole genome shotgun (WGS) entry which is preliminary data.</text>
</comment>
<organism evidence="1 2">
    <name type="scientific">Suillus fuscotomentosus</name>
    <dbReference type="NCBI Taxonomy" id="1912939"/>
    <lineage>
        <taxon>Eukaryota</taxon>
        <taxon>Fungi</taxon>
        <taxon>Dikarya</taxon>
        <taxon>Basidiomycota</taxon>
        <taxon>Agaricomycotina</taxon>
        <taxon>Agaricomycetes</taxon>
        <taxon>Agaricomycetidae</taxon>
        <taxon>Boletales</taxon>
        <taxon>Suillineae</taxon>
        <taxon>Suillaceae</taxon>
        <taxon>Suillus</taxon>
    </lineage>
</organism>
<dbReference type="EMBL" id="JABBWK010000229">
    <property type="protein sequence ID" value="KAG1886931.1"/>
    <property type="molecule type" value="Genomic_DNA"/>
</dbReference>
<keyword evidence="2" id="KW-1185">Reference proteome</keyword>
<dbReference type="Proteomes" id="UP001195769">
    <property type="component" value="Unassembled WGS sequence"/>
</dbReference>
<sequence>MPENVINKSMLNADATRRRAQKIEGVRRVPQGFFDDFSTTAPRQPTHPSRNPISWAQNFVSGMLRKRDRSGIRLPRVVEVPLTAGKPSHVDAEELPRKKEALREIFSTYQTSYHAATKRHGDSKQYVIITAITCYCCHDIHDVSWCYWYCRGSRYKS</sequence>
<dbReference type="RefSeq" id="XP_041216772.1">
    <property type="nucleotide sequence ID" value="XM_041378011.1"/>
</dbReference>
<name>A0AAD4DP25_9AGAM</name>